<dbReference type="GO" id="GO:0019825">
    <property type="term" value="F:oxygen binding"/>
    <property type="evidence" value="ECO:0007669"/>
    <property type="project" value="EnsemblMetazoa"/>
</dbReference>
<dbReference type="InterPro" id="IPR044399">
    <property type="entry name" value="Mb-like_M"/>
</dbReference>
<dbReference type="PROSITE" id="PS01033">
    <property type="entry name" value="GLOBIN"/>
    <property type="match status" value="1"/>
</dbReference>
<dbReference type="PANTHER" id="PTHR46458:SF8">
    <property type="entry name" value="GLOBIN-LIKE PROTEIN 6"/>
    <property type="match status" value="1"/>
</dbReference>
<dbReference type="GO" id="GO:0020037">
    <property type="term" value="F:heme binding"/>
    <property type="evidence" value="ECO:0007669"/>
    <property type="project" value="EnsemblMetazoa"/>
</dbReference>
<dbReference type="EMBL" id="CMVM020000396">
    <property type="status" value="NOT_ANNOTATED_CDS"/>
    <property type="molecule type" value="Genomic_DNA"/>
</dbReference>
<dbReference type="SUPFAM" id="SSF46458">
    <property type="entry name" value="Globin-like"/>
    <property type="match status" value="1"/>
</dbReference>
<reference evidence="6" key="2">
    <citation type="submission" date="2018-02" db="UniProtKB">
        <authorList>
            <consortium name="EnsemblMetazoa"/>
        </authorList>
    </citation>
    <scope>IDENTIFICATION</scope>
</reference>
<keyword evidence="7" id="KW-1185">Reference proteome</keyword>
<dbReference type="PANTHER" id="PTHR46458">
    <property type="entry name" value="BLR2807 PROTEIN"/>
    <property type="match status" value="1"/>
</dbReference>
<keyword evidence="2" id="KW-0479">Metal-binding</keyword>
<feature type="compositionally biased region" description="Basic residues" evidence="4">
    <location>
        <begin position="1"/>
        <end position="14"/>
    </location>
</feature>
<name>A0A2K6VLK5_ONCVO</name>
<dbReference type="InterPro" id="IPR009050">
    <property type="entry name" value="Globin-like_sf"/>
</dbReference>
<evidence type="ECO:0000256" key="3">
    <source>
        <dbReference type="ARBA" id="ARBA00023004"/>
    </source>
</evidence>
<evidence type="ECO:0000313" key="6">
    <source>
        <dbReference type="EnsemblMetazoa" id="OVOC12102.1"/>
    </source>
</evidence>
<feature type="domain" description="Globin" evidence="5">
    <location>
        <begin position="42"/>
        <end position="205"/>
    </location>
</feature>
<evidence type="ECO:0000256" key="2">
    <source>
        <dbReference type="ARBA" id="ARBA00022723"/>
    </source>
</evidence>
<reference evidence="7" key="1">
    <citation type="submission" date="2013-10" db="EMBL/GenBank/DDBJ databases">
        <title>Genome sequencing of Onchocerca volvulus.</title>
        <authorList>
            <person name="Cotton J."/>
            <person name="Tsai J."/>
            <person name="Stanley E."/>
            <person name="Tracey A."/>
            <person name="Holroyd N."/>
            <person name="Lustigman S."/>
            <person name="Berriman M."/>
        </authorList>
    </citation>
    <scope>NUCLEOTIDE SEQUENCE</scope>
</reference>
<evidence type="ECO:0000313" key="7">
    <source>
        <dbReference type="Proteomes" id="UP000024404"/>
    </source>
</evidence>
<dbReference type="GO" id="GO:0005506">
    <property type="term" value="F:iron ion binding"/>
    <property type="evidence" value="ECO:0007669"/>
    <property type="project" value="EnsemblMetazoa"/>
</dbReference>
<keyword evidence="1" id="KW-0349">Heme</keyword>
<accession>A0A2K6VLK5</accession>
<dbReference type="STRING" id="6282.A0A2K6VLK5"/>
<protein>
    <recommendedName>
        <fullName evidence="5">Globin domain-containing protein</fullName>
    </recommendedName>
</protein>
<organism evidence="6 7">
    <name type="scientific">Onchocerca volvulus</name>
    <dbReference type="NCBI Taxonomy" id="6282"/>
    <lineage>
        <taxon>Eukaryota</taxon>
        <taxon>Metazoa</taxon>
        <taxon>Ecdysozoa</taxon>
        <taxon>Nematoda</taxon>
        <taxon>Chromadorea</taxon>
        <taxon>Rhabditida</taxon>
        <taxon>Spirurina</taxon>
        <taxon>Spiruromorpha</taxon>
        <taxon>Filarioidea</taxon>
        <taxon>Onchocercidae</taxon>
        <taxon>Onchocerca</taxon>
    </lineage>
</organism>
<dbReference type="Proteomes" id="UP000024404">
    <property type="component" value="Unassembled WGS sequence"/>
</dbReference>
<dbReference type="InterPro" id="IPR012292">
    <property type="entry name" value="Globin/Proto"/>
</dbReference>
<dbReference type="InterPro" id="IPR050532">
    <property type="entry name" value="Globin-like_OT"/>
</dbReference>
<evidence type="ECO:0000259" key="5">
    <source>
        <dbReference type="PROSITE" id="PS01033"/>
    </source>
</evidence>
<dbReference type="OMA" id="QLREGYQ"/>
<dbReference type="EnsemblMetazoa" id="OVOC12102.1">
    <property type="protein sequence ID" value="OVOC12102.1"/>
    <property type="gene ID" value="WBGene00248911"/>
</dbReference>
<dbReference type="CDD" id="cd01040">
    <property type="entry name" value="Mb-like"/>
    <property type="match status" value="1"/>
</dbReference>
<proteinExistence type="predicted"/>
<keyword evidence="3" id="KW-0408">Iron</keyword>
<evidence type="ECO:0000256" key="4">
    <source>
        <dbReference type="SAM" id="MobiDB-lite"/>
    </source>
</evidence>
<dbReference type="AlphaFoldDB" id="A0A2K6VLK5"/>
<evidence type="ECO:0000256" key="1">
    <source>
        <dbReference type="ARBA" id="ARBA00022617"/>
    </source>
</evidence>
<sequence length="228" mass="26430">MERHCRRERRKMNHSRNSLHTWSHSESSPSRDSTKNSSSNLNLTTTQLLLVRKTWNHAKNQGALEPALGIFRNSFYKCGEIRSLIMGGPKNVGYERLKKHAKSFTNIMDSLITGLDAKESVIEELRKAGRAHATLLRDTSNKFGNKSNTQLIGCPFRLAHFDHFASAMIERTLEWGEKKDRNKTTQTGWTKIVLFIVEQLREGYQEAIREKRRERQQKNQFVSSNDNR</sequence>
<dbReference type="EnsemblMetazoa" id="OVOC12102.2">
    <property type="protein sequence ID" value="OVOC12102.2"/>
    <property type="gene ID" value="WBGene00248911"/>
</dbReference>
<feature type="region of interest" description="Disordered" evidence="4">
    <location>
        <begin position="1"/>
        <end position="39"/>
    </location>
</feature>
<feature type="compositionally biased region" description="Polar residues" evidence="4">
    <location>
        <begin position="15"/>
        <end position="31"/>
    </location>
</feature>
<dbReference type="Gene3D" id="1.10.490.10">
    <property type="entry name" value="Globins"/>
    <property type="match status" value="1"/>
</dbReference>
<dbReference type="InterPro" id="IPR000971">
    <property type="entry name" value="Globin"/>
</dbReference>